<reference evidence="1" key="1">
    <citation type="submission" date="2023-07" db="EMBL/GenBank/DDBJ databases">
        <title>Genomic Encyclopedia of Type Strains, Phase IV (KMG-IV): sequencing the most valuable type-strain genomes for metagenomic binning, comparative biology and taxonomic classification.</title>
        <authorList>
            <person name="Goeker M."/>
        </authorList>
    </citation>
    <scope>NUCLEOTIDE SEQUENCE</scope>
    <source>
        <strain evidence="1">DSM 21202</strain>
    </source>
</reference>
<gene>
    <name evidence="1" type="ORF">J2S73_000032</name>
</gene>
<dbReference type="SUPFAM" id="SSF53335">
    <property type="entry name" value="S-adenosyl-L-methionine-dependent methyltransferases"/>
    <property type="match status" value="1"/>
</dbReference>
<dbReference type="EMBL" id="JAUSUL010000001">
    <property type="protein sequence ID" value="MDQ0313595.1"/>
    <property type="molecule type" value="Genomic_DNA"/>
</dbReference>
<name>A0AAE3VKA4_9HYPH</name>
<dbReference type="Proteomes" id="UP001229244">
    <property type="component" value="Unassembled WGS sequence"/>
</dbReference>
<evidence type="ECO:0000313" key="2">
    <source>
        <dbReference type="Proteomes" id="UP001229244"/>
    </source>
</evidence>
<accession>A0AAE3VKA4</accession>
<dbReference type="AlphaFoldDB" id="A0AAE3VKA4"/>
<keyword evidence="1" id="KW-0489">Methyltransferase</keyword>
<dbReference type="Gene3D" id="3.40.50.150">
    <property type="entry name" value="Vaccinia Virus protein VP39"/>
    <property type="match status" value="1"/>
</dbReference>
<evidence type="ECO:0000313" key="1">
    <source>
        <dbReference type="EMBL" id="MDQ0313595.1"/>
    </source>
</evidence>
<dbReference type="GO" id="GO:0008168">
    <property type="term" value="F:methyltransferase activity"/>
    <property type="evidence" value="ECO:0007669"/>
    <property type="project" value="UniProtKB-KW"/>
</dbReference>
<keyword evidence="2" id="KW-1185">Reference proteome</keyword>
<organism evidence="1 2">
    <name type="scientific">Amorphus orientalis</name>
    <dbReference type="NCBI Taxonomy" id="649198"/>
    <lineage>
        <taxon>Bacteria</taxon>
        <taxon>Pseudomonadati</taxon>
        <taxon>Pseudomonadota</taxon>
        <taxon>Alphaproteobacteria</taxon>
        <taxon>Hyphomicrobiales</taxon>
        <taxon>Amorphaceae</taxon>
        <taxon>Amorphus</taxon>
    </lineage>
</organism>
<dbReference type="RefSeq" id="WP_306883397.1">
    <property type="nucleotide sequence ID" value="NZ_JAUSUL010000001.1"/>
</dbReference>
<comment type="caution">
    <text evidence="1">The sequence shown here is derived from an EMBL/GenBank/DDBJ whole genome shotgun (WGS) entry which is preliminary data.</text>
</comment>
<proteinExistence type="predicted"/>
<dbReference type="GO" id="GO:0032259">
    <property type="term" value="P:methylation"/>
    <property type="evidence" value="ECO:0007669"/>
    <property type="project" value="UniProtKB-KW"/>
</dbReference>
<sequence length="212" mass="23427">MGPKERLSPDGSPPRCADCGSLERHRAYRTAFQALDPARFSALSALQFSPDKVVEPDWFVAHEISEFGTETELDLQAIERPDDCYDVIVVNHVLEHVEDDIAAVAELHRVVREEGFVFLSVPDPARVEATREYGRAREDKHGHWRIYGPDVVDRFARAAPEGLVVELHPVDPVTLAPDTAFVLTQSPAVANDTVDRLAAAGIPSRLIRSQAA</sequence>
<protein>
    <submittedName>
        <fullName evidence="1">SAM-dependent methyltransferase</fullName>
    </submittedName>
</protein>
<dbReference type="InterPro" id="IPR029063">
    <property type="entry name" value="SAM-dependent_MTases_sf"/>
</dbReference>
<keyword evidence="1" id="KW-0808">Transferase</keyword>
<dbReference type="Pfam" id="PF13489">
    <property type="entry name" value="Methyltransf_23"/>
    <property type="match status" value="1"/>
</dbReference>